<name>A0A9P4JCL7_9PEZI</name>
<evidence type="ECO:0000256" key="5">
    <source>
        <dbReference type="PROSITE-ProRule" id="PRU00205"/>
    </source>
</evidence>
<feature type="transmembrane region" description="Helical" evidence="6">
    <location>
        <begin position="36"/>
        <end position="55"/>
    </location>
</feature>
<keyword evidence="4 5" id="KW-0472">Membrane</keyword>
<reference evidence="8" key="1">
    <citation type="journal article" date="2020" name="Stud. Mycol.">
        <title>101 Dothideomycetes genomes: a test case for predicting lifestyles and emergence of pathogens.</title>
        <authorList>
            <person name="Haridas S."/>
            <person name="Albert R."/>
            <person name="Binder M."/>
            <person name="Bloem J."/>
            <person name="Labutti K."/>
            <person name="Salamov A."/>
            <person name="Andreopoulos B."/>
            <person name="Baker S."/>
            <person name="Barry K."/>
            <person name="Bills G."/>
            <person name="Bluhm B."/>
            <person name="Cannon C."/>
            <person name="Castanera R."/>
            <person name="Culley D."/>
            <person name="Daum C."/>
            <person name="Ezra D."/>
            <person name="Gonzalez J."/>
            <person name="Henrissat B."/>
            <person name="Kuo A."/>
            <person name="Liang C."/>
            <person name="Lipzen A."/>
            <person name="Lutzoni F."/>
            <person name="Magnuson J."/>
            <person name="Mondo S."/>
            <person name="Nolan M."/>
            <person name="Ohm R."/>
            <person name="Pangilinan J."/>
            <person name="Park H.-J."/>
            <person name="Ramirez L."/>
            <person name="Alfaro M."/>
            <person name="Sun H."/>
            <person name="Tritt A."/>
            <person name="Yoshinaga Y."/>
            <person name="Zwiers L.-H."/>
            <person name="Turgeon B."/>
            <person name="Goodwin S."/>
            <person name="Spatafora J."/>
            <person name="Crous P."/>
            <person name="Grigoriev I."/>
        </authorList>
    </citation>
    <scope>NUCLEOTIDE SEQUENCE</scope>
    <source>
        <strain evidence="8">CBS 260.36</strain>
    </source>
</reference>
<feature type="transmembrane region" description="Helical" evidence="6">
    <location>
        <begin position="111"/>
        <end position="130"/>
    </location>
</feature>
<dbReference type="InterPro" id="IPR050846">
    <property type="entry name" value="TLCD"/>
</dbReference>
<dbReference type="Pfam" id="PF03798">
    <property type="entry name" value="TRAM_LAG1_CLN8"/>
    <property type="match status" value="1"/>
</dbReference>
<organism evidence="8 9">
    <name type="scientific">Myriangium duriaei CBS 260.36</name>
    <dbReference type="NCBI Taxonomy" id="1168546"/>
    <lineage>
        <taxon>Eukaryota</taxon>
        <taxon>Fungi</taxon>
        <taxon>Dikarya</taxon>
        <taxon>Ascomycota</taxon>
        <taxon>Pezizomycotina</taxon>
        <taxon>Dothideomycetes</taxon>
        <taxon>Dothideomycetidae</taxon>
        <taxon>Myriangiales</taxon>
        <taxon>Myriangiaceae</taxon>
        <taxon>Myriangium</taxon>
    </lineage>
</organism>
<dbReference type="GO" id="GO:0016020">
    <property type="term" value="C:membrane"/>
    <property type="evidence" value="ECO:0007669"/>
    <property type="project" value="UniProtKB-SubCell"/>
</dbReference>
<keyword evidence="3 6" id="KW-1133">Transmembrane helix</keyword>
<keyword evidence="9" id="KW-1185">Reference proteome</keyword>
<evidence type="ECO:0000313" key="8">
    <source>
        <dbReference type="EMBL" id="KAF2157195.1"/>
    </source>
</evidence>
<evidence type="ECO:0000256" key="4">
    <source>
        <dbReference type="ARBA" id="ARBA00023136"/>
    </source>
</evidence>
<dbReference type="SMART" id="SM00724">
    <property type="entry name" value="TLC"/>
    <property type="match status" value="1"/>
</dbReference>
<evidence type="ECO:0000313" key="9">
    <source>
        <dbReference type="Proteomes" id="UP000799439"/>
    </source>
</evidence>
<dbReference type="GO" id="GO:0005783">
    <property type="term" value="C:endoplasmic reticulum"/>
    <property type="evidence" value="ECO:0007669"/>
    <property type="project" value="TreeGrafter"/>
</dbReference>
<comment type="caution">
    <text evidence="8">The sequence shown here is derived from an EMBL/GenBank/DDBJ whole genome shotgun (WGS) entry which is preliminary data.</text>
</comment>
<feature type="transmembrane region" description="Helical" evidence="6">
    <location>
        <begin position="167"/>
        <end position="188"/>
    </location>
</feature>
<evidence type="ECO:0000256" key="3">
    <source>
        <dbReference type="ARBA" id="ARBA00022989"/>
    </source>
</evidence>
<feature type="domain" description="TLC" evidence="7">
    <location>
        <begin position="69"/>
        <end position="307"/>
    </location>
</feature>
<dbReference type="PANTHER" id="PTHR13439">
    <property type="entry name" value="CT120 PROTEIN"/>
    <property type="match status" value="1"/>
</dbReference>
<protein>
    <submittedName>
        <fullName evidence="8">DUF887-domain-containing protein</fullName>
    </submittedName>
</protein>
<evidence type="ECO:0000259" key="7">
    <source>
        <dbReference type="PROSITE" id="PS50922"/>
    </source>
</evidence>
<keyword evidence="2 5" id="KW-0812">Transmembrane</keyword>
<accession>A0A9P4JCL7</accession>
<dbReference type="AlphaFoldDB" id="A0A9P4JCL7"/>
<evidence type="ECO:0000256" key="1">
    <source>
        <dbReference type="ARBA" id="ARBA00004141"/>
    </source>
</evidence>
<proteinExistence type="predicted"/>
<evidence type="ECO:0000256" key="2">
    <source>
        <dbReference type="ARBA" id="ARBA00022692"/>
    </source>
</evidence>
<feature type="transmembrane region" description="Helical" evidence="6">
    <location>
        <begin position="200"/>
        <end position="220"/>
    </location>
</feature>
<gene>
    <name evidence="8" type="ORF">K461DRAFT_289536</name>
</gene>
<dbReference type="EMBL" id="ML996081">
    <property type="protein sequence ID" value="KAF2157195.1"/>
    <property type="molecule type" value="Genomic_DNA"/>
</dbReference>
<feature type="transmembrane region" description="Helical" evidence="6">
    <location>
        <begin position="76"/>
        <end position="96"/>
    </location>
</feature>
<sequence length="360" mass="41295">MRDPFPFASPQFLQDATTPFARATGLTTLPLHIHEVIFSILLYTFIGVSVSPWLSRLLCPRSYPRLDRRTKINWDVHVVSLFQSVFICGLALFSIFGDPERKTWGWEERLWAYTGFDGFMTSMACGYFIWDLFVTAYYINIFGWGMLAHAVAATAVFSLGFRPFVNYYAAVFLLYELSSPFNNFHWFLDKLHLTGSFYQWINGIVLILTFFFCRLVWGNINSVVVFYDMYNALRSGRVTTDLSLYPDPVAQRLSGVLADEKDVYRFTAGRPLPLWLATSYLTANVVLNSLNIYWMGKMIETIRKRFDPPFGTKGVGKGKKAKVEADGVTKEDPTIVRGIDDEGKRTVEIEGREIRSRRRA</sequence>
<dbReference type="InterPro" id="IPR006634">
    <property type="entry name" value="TLC-dom"/>
</dbReference>
<dbReference type="GO" id="GO:0055088">
    <property type="term" value="P:lipid homeostasis"/>
    <property type="evidence" value="ECO:0007669"/>
    <property type="project" value="TreeGrafter"/>
</dbReference>
<comment type="subcellular location">
    <subcellularLocation>
        <location evidence="1">Membrane</location>
        <topology evidence="1">Multi-pass membrane protein</topology>
    </subcellularLocation>
</comment>
<dbReference type="PANTHER" id="PTHR13439:SF0">
    <property type="entry name" value="TOPOISOMERASE I DAMAGE AFFECTED PROTEIN 4"/>
    <property type="match status" value="1"/>
</dbReference>
<feature type="transmembrane region" description="Helical" evidence="6">
    <location>
        <begin position="137"/>
        <end position="161"/>
    </location>
</feature>
<evidence type="ECO:0000256" key="6">
    <source>
        <dbReference type="SAM" id="Phobius"/>
    </source>
</evidence>
<dbReference type="OrthoDB" id="10266980at2759"/>
<dbReference type="PROSITE" id="PS50922">
    <property type="entry name" value="TLC"/>
    <property type="match status" value="1"/>
</dbReference>
<dbReference type="Proteomes" id="UP000799439">
    <property type="component" value="Unassembled WGS sequence"/>
</dbReference>
<feature type="transmembrane region" description="Helical" evidence="6">
    <location>
        <begin position="274"/>
        <end position="295"/>
    </location>
</feature>